<dbReference type="InterPro" id="IPR013815">
    <property type="entry name" value="ATP_grasp_subdomain_1"/>
</dbReference>
<feature type="compositionally biased region" description="Polar residues" evidence="10">
    <location>
        <begin position="457"/>
        <end position="467"/>
    </location>
</feature>
<dbReference type="Gene3D" id="3.30.470.20">
    <property type="entry name" value="ATP-grasp fold, B domain"/>
    <property type="match status" value="1"/>
</dbReference>
<dbReference type="EMBL" id="GEDC01019148">
    <property type="protein sequence ID" value="JAS18150.1"/>
    <property type="molecule type" value="Transcribed_RNA"/>
</dbReference>
<dbReference type="GO" id="GO:0046872">
    <property type="term" value="F:metal ion binding"/>
    <property type="evidence" value="ECO:0007669"/>
    <property type="project" value="InterPro"/>
</dbReference>
<protein>
    <recommendedName>
        <fullName evidence="7">Synapsin-2</fullName>
    </recommendedName>
    <alternativeName>
        <fullName evidence="8">Synapsin II</fullName>
    </alternativeName>
</protein>
<evidence type="ECO:0000256" key="2">
    <source>
        <dbReference type="ARBA" id="ARBA00022553"/>
    </source>
</evidence>
<dbReference type="Gene3D" id="3.40.50.20">
    <property type="match status" value="1"/>
</dbReference>
<dbReference type="PROSITE" id="PS50975">
    <property type="entry name" value="ATP_GRASP"/>
    <property type="match status" value="1"/>
</dbReference>
<dbReference type="FunFam" id="3.40.50.20:FF:000008">
    <property type="entry name" value="Synapsin III"/>
    <property type="match status" value="1"/>
</dbReference>
<evidence type="ECO:0000256" key="5">
    <source>
        <dbReference type="ARBA" id="ARBA00056023"/>
    </source>
</evidence>
<dbReference type="Pfam" id="PF02078">
    <property type="entry name" value="Synapsin"/>
    <property type="match status" value="1"/>
</dbReference>
<dbReference type="SUPFAM" id="SSF56059">
    <property type="entry name" value="Glutathione synthetase ATP-binding domain-like"/>
    <property type="match status" value="1"/>
</dbReference>
<dbReference type="GO" id="GO:0030672">
    <property type="term" value="C:synaptic vesicle membrane"/>
    <property type="evidence" value="ECO:0007669"/>
    <property type="project" value="TreeGrafter"/>
</dbReference>
<evidence type="ECO:0000256" key="7">
    <source>
        <dbReference type="ARBA" id="ARBA00069141"/>
    </source>
</evidence>
<comment type="subunit">
    <text evidence="6">Can form oligomers with SYN1. Interacts with CAPON.</text>
</comment>
<feature type="compositionally biased region" description="Polar residues" evidence="10">
    <location>
        <begin position="383"/>
        <end position="402"/>
    </location>
</feature>
<feature type="compositionally biased region" description="Low complexity" evidence="10">
    <location>
        <begin position="428"/>
        <end position="443"/>
    </location>
</feature>
<reference evidence="12" key="1">
    <citation type="submission" date="2015-12" db="EMBL/GenBank/DDBJ databases">
        <title>De novo transcriptome assembly of four potential Pierce s Disease insect vectors from Arizona vineyards.</title>
        <authorList>
            <person name="Tassone E.E."/>
        </authorList>
    </citation>
    <scope>NUCLEOTIDE SEQUENCE</scope>
</reference>
<keyword evidence="3" id="KW-0770">Synapse</keyword>
<dbReference type="Pfam" id="PF02750">
    <property type="entry name" value="Synapsin_C"/>
    <property type="match status" value="1"/>
</dbReference>
<organism evidence="12">
    <name type="scientific">Clastoptera arizonana</name>
    <name type="common">Arizona spittle bug</name>
    <dbReference type="NCBI Taxonomy" id="38151"/>
    <lineage>
        <taxon>Eukaryota</taxon>
        <taxon>Metazoa</taxon>
        <taxon>Ecdysozoa</taxon>
        <taxon>Arthropoda</taxon>
        <taxon>Hexapoda</taxon>
        <taxon>Insecta</taxon>
        <taxon>Pterygota</taxon>
        <taxon>Neoptera</taxon>
        <taxon>Paraneoptera</taxon>
        <taxon>Hemiptera</taxon>
        <taxon>Auchenorrhyncha</taxon>
        <taxon>Cercopoidea</taxon>
        <taxon>Clastopteridae</taxon>
        <taxon>Clastoptera</taxon>
    </lineage>
</organism>
<name>A0A1B6CXF0_9HEMI</name>
<comment type="subcellular location">
    <subcellularLocation>
        <location evidence="4">Synapse</location>
    </subcellularLocation>
</comment>
<evidence type="ECO:0000256" key="6">
    <source>
        <dbReference type="ARBA" id="ARBA00064131"/>
    </source>
</evidence>
<dbReference type="InterPro" id="IPR020898">
    <property type="entry name" value="Synapsin_ATP-bd_dom"/>
</dbReference>
<dbReference type="PRINTS" id="PR01368">
    <property type="entry name" value="SYNAPSIN"/>
</dbReference>
<dbReference type="InterPro" id="IPR001359">
    <property type="entry name" value="Synapsin"/>
</dbReference>
<keyword evidence="2" id="KW-0597">Phosphoprotein</keyword>
<dbReference type="AlphaFoldDB" id="A0A1B6CXF0"/>
<feature type="domain" description="ATP-grasp" evidence="11">
    <location>
        <begin position="196"/>
        <end position="375"/>
    </location>
</feature>
<evidence type="ECO:0000259" key="11">
    <source>
        <dbReference type="PROSITE" id="PS50975"/>
    </source>
</evidence>
<dbReference type="Gene3D" id="3.30.1490.20">
    <property type="entry name" value="ATP-grasp fold, A domain"/>
    <property type="match status" value="1"/>
</dbReference>
<evidence type="ECO:0000256" key="10">
    <source>
        <dbReference type="SAM" id="MobiDB-lite"/>
    </source>
</evidence>
<dbReference type="InterPro" id="IPR016185">
    <property type="entry name" value="PreATP-grasp_dom_sf"/>
</dbReference>
<keyword evidence="9" id="KW-0547">Nucleotide-binding</keyword>
<evidence type="ECO:0000313" key="12">
    <source>
        <dbReference type="EMBL" id="JAS18150.1"/>
    </source>
</evidence>
<dbReference type="GO" id="GO:0005524">
    <property type="term" value="F:ATP binding"/>
    <property type="evidence" value="ECO:0007669"/>
    <property type="project" value="UniProtKB-UniRule"/>
</dbReference>
<evidence type="ECO:0000256" key="9">
    <source>
        <dbReference type="PROSITE-ProRule" id="PRU00409"/>
    </source>
</evidence>
<evidence type="ECO:0000256" key="3">
    <source>
        <dbReference type="ARBA" id="ARBA00023018"/>
    </source>
</evidence>
<dbReference type="InterPro" id="IPR020897">
    <property type="entry name" value="Synapsin_pre-ATP-grasp_dom"/>
</dbReference>
<evidence type="ECO:0000256" key="1">
    <source>
        <dbReference type="ARBA" id="ARBA00008243"/>
    </source>
</evidence>
<evidence type="ECO:0000256" key="4">
    <source>
        <dbReference type="ARBA" id="ARBA00034103"/>
    </source>
</evidence>
<dbReference type="PANTHER" id="PTHR10841">
    <property type="entry name" value="SYNAPSIN"/>
    <property type="match status" value="1"/>
</dbReference>
<comment type="similarity">
    <text evidence="1">Belongs to the synapsin family.</text>
</comment>
<dbReference type="GO" id="GO:0007269">
    <property type="term" value="P:neurotransmitter secretion"/>
    <property type="evidence" value="ECO:0007669"/>
    <property type="project" value="InterPro"/>
</dbReference>
<keyword evidence="9" id="KW-0067">ATP-binding</keyword>
<dbReference type="FunFam" id="3.30.470.20:FF:000151">
    <property type="entry name" value="Synapsin-2"/>
    <property type="match status" value="1"/>
</dbReference>
<evidence type="ECO:0000256" key="8">
    <source>
        <dbReference type="ARBA" id="ARBA00080999"/>
    </source>
</evidence>
<proteinExistence type="inferred from homology"/>
<accession>A0A1B6CXF0</accession>
<comment type="function">
    <text evidence="5">Neuronal phosphoprotein that coats synaptic vesicles, binds to the cytoskeleton, and is believed to function in the regulation of neurotransmitter release. May play a role in noradrenaline secretion by sympathetic neurons.</text>
</comment>
<feature type="region of interest" description="Disordered" evidence="10">
    <location>
        <begin position="383"/>
        <end position="474"/>
    </location>
</feature>
<feature type="compositionally biased region" description="Polar residues" evidence="10">
    <location>
        <begin position="1"/>
        <end position="29"/>
    </location>
</feature>
<dbReference type="SUPFAM" id="SSF52440">
    <property type="entry name" value="PreATP-grasp domain"/>
    <property type="match status" value="1"/>
</dbReference>
<dbReference type="InterPro" id="IPR011761">
    <property type="entry name" value="ATP-grasp"/>
</dbReference>
<sequence length="488" mass="53972">MSGPPNSGDLSLNLTKQNSKTTSAPSSPAKTRESLLQRVQSLTGVARDQGANLIGNVGAAVTSATARPAYNKDRCFTLLVIDDQNTDWSKYFRGKRLHGDYDIRVEQAEFKELSVTANGENGTIVSMGVFRNGTKVVRSFRPDFVLIRQNLRDAGEDNKNLLLGFKFGGVPSINSLHAVYNFQDKPWVFAHLLQIQRRLGKENFPLIEQTFYPNYKEMLSAPKFPVVFKIGHAHSGLGKVKVENNTDFQDMSSVVAVANTYCTTEPYIDSKYDIHVQKIGDNYKSFMRKSISGNWKTNTGSAMLEQIQMPERYKVWLDEVAALFGGLDICALEMIVARDGREFIIEVNDCALSLMGDTQEEDRRHIAELVTYRMQQCCRPVTGTLTKTSSRTSVSSMQTAGGSPTEERPGLPDLPTSGSSPQPRRDSQASQSSTMSSVSQQSSRKTEDIAQRPAFGRQSSATGSVTGEDTEDTMKNLRKTFAGIFGDM</sequence>
<feature type="region of interest" description="Disordered" evidence="10">
    <location>
        <begin position="1"/>
        <end position="34"/>
    </location>
</feature>
<dbReference type="PANTHER" id="PTHR10841:SF17">
    <property type="entry name" value="SYNAPSIN"/>
    <property type="match status" value="1"/>
</dbReference>
<dbReference type="FunFam" id="3.30.1490.20:FF:000008">
    <property type="entry name" value="Synapsin I"/>
    <property type="match status" value="1"/>
</dbReference>
<gene>
    <name evidence="12" type="ORF">g.5767</name>
</gene>